<evidence type="ECO:0000313" key="1">
    <source>
        <dbReference type="EMBL" id="KAF3763510.1"/>
    </source>
</evidence>
<dbReference type="EMBL" id="MU032349">
    <property type="protein sequence ID" value="KAF3763510.1"/>
    <property type="molecule type" value="Genomic_DNA"/>
</dbReference>
<organism evidence="1 2">
    <name type="scientific">Cryphonectria parasitica (strain ATCC 38755 / EP155)</name>
    <dbReference type="NCBI Taxonomy" id="660469"/>
    <lineage>
        <taxon>Eukaryota</taxon>
        <taxon>Fungi</taxon>
        <taxon>Dikarya</taxon>
        <taxon>Ascomycota</taxon>
        <taxon>Pezizomycotina</taxon>
        <taxon>Sordariomycetes</taxon>
        <taxon>Sordariomycetidae</taxon>
        <taxon>Diaporthales</taxon>
        <taxon>Cryphonectriaceae</taxon>
        <taxon>Cryphonectria-Endothia species complex</taxon>
        <taxon>Cryphonectria</taxon>
    </lineage>
</organism>
<comment type="caution">
    <text evidence="1">The sequence shown here is derived from an EMBL/GenBank/DDBJ whole genome shotgun (WGS) entry which is preliminary data.</text>
</comment>
<dbReference type="RefSeq" id="XP_040774471.1">
    <property type="nucleotide sequence ID" value="XM_040925695.1"/>
</dbReference>
<dbReference type="Proteomes" id="UP000803844">
    <property type="component" value="Unassembled WGS sequence"/>
</dbReference>
<protein>
    <submittedName>
        <fullName evidence="1">Uncharacterized protein</fullName>
    </submittedName>
</protein>
<sequence length="200" mass="22358">MYSFIPSPTRDLELELELQQFYTAHTNIIHNSDYLLHKSDQSLLAIVAAYIQAASIDPQVLGATHIRTEMEYALAVGNLRTAILSQLRPYRYDLLLEEHTKKRTARAVSSSSKAARLSVDHQRSSMRASIADLHSDPENAAKSLIWKAVAHEIDDLANLSIPLGCILHIVDHTTAAGEYSMRRLDGWLVTRSHGLIFKAV</sequence>
<keyword evidence="2" id="KW-1185">Reference proteome</keyword>
<dbReference type="OrthoDB" id="1668230at2759"/>
<dbReference type="AlphaFoldDB" id="A0A9P4XZ91"/>
<name>A0A9P4XZ91_CRYP1</name>
<proteinExistence type="predicted"/>
<dbReference type="GeneID" id="63842824"/>
<accession>A0A9P4XZ91</accession>
<evidence type="ECO:0000313" key="2">
    <source>
        <dbReference type="Proteomes" id="UP000803844"/>
    </source>
</evidence>
<reference evidence="1" key="1">
    <citation type="journal article" date="2020" name="Phytopathology">
        <title>Genome sequence of the chestnut blight fungus Cryphonectria parasitica EP155: A fundamental resource for an archetypical invasive plant pathogen.</title>
        <authorList>
            <person name="Crouch J.A."/>
            <person name="Dawe A."/>
            <person name="Aerts A."/>
            <person name="Barry K."/>
            <person name="Churchill A.C.L."/>
            <person name="Grimwood J."/>
            <person name="Hillman B."/>
            <person name="Milgroom M.G."/>
            <person name="Pangilinan J."/>
            <person name="Smith M."/>
            <person name="Salamov A."/>
            <person name="Schmutz J."/>
            <person name="Yadav J."/>
            <person name="Grigoriev I.V."/>
            <person name="Nuss D."/>
        </authorList>
    </citation>
    <scope>NUCLEOTIDE SEQUENCE</scope>
    <source>
        <strain evidence="1">EP155</strain>
    </source>
</reference>
<gene>
    <name evidence="1" type="ORF">M406DRAFT_74108</name>
</gene>